<dbReference type="OrthoDB" id="2160351at2759"/>
<dbReference type="InterPro" id="IPR000690">
    <property type="entry name" value="Matrin/U1-C_Znf_C2H2"/>
</dbReference>
<evidence type="ECO:0000256" key="2">
    <source>
        <dbReference type="ARBA" id="ARBA00008776"/>
    </source>
</evidence>
<dbReference type="InterPro" id="IPR051421">
    <property type="entry name" value="RNA_Proc_DNA_Dmg_Regulator"/>
</dbReference>
<dbReference type="PROSITE" id="PS50171">
    <property type="entry name" value="ZF_MATRIN"/>
    <property type="match status" value="1"/>
</dbReference>
<dbReference type="GO" id="GO:0000398">
    <property type="term" value="P:mRNA splicing, via spliceosome"/>
    <property type="evidence" value="ECO:0007669"/>
    <property type="project" value="InterPro"/>
</dbReference>
<organism evidence="9 10">
    <name type="scientific">Lojkania enalia</name>
    <dbReference type="NCBI Taxonomy" id="147567"/>
    <lineage>
        <taxon>Eukaryota</taxon>
        <taxon>Fungi</taxon>
        <taxon>Dikarya</taxon>
        <taxon>Ascomycota</taxon>
        <taxon>Pezizomycotina</taxon>
        <taxon>Dothideomycetes</taxon>
        <taxon>Pleosporomycetidae</taxon>
        <taxon>Pleosporales</taxon>
        <taxon>Pleosporales incertae sedis</taxon>
        <taxon>Lojkania</taxon>
    </lineage>
</organism>
<dbReference type="InterPro" id="IPR036236">
    <property type="entry name" value="Znf_C2H2_sf"/>
</dbReference>
<reference evidence="10" key="1">
    <citation type="journal article" date="2020" name="Stud. Mycol.">
        <title>101 Dothideomycetes genomes: A test case for predicting lifestyles and emergence of pathogens.</title>
        <authorList>
            <person name="Haridas S."/>
            <person name="Albert R."/>
            <person name="Binder M."/>
            <person name="Bloem J."/>
            <person name="LaButti K."/>
            <person name="Salamov A."/>
            <person name="Andreopoulos B."/>
            <person name="Baker S."/>
            <person name="Barry K."/>
            <person name="Bills G."/>
            <person name="Bluhm B."/>
            <person name="Cannon C."/>
            <person name="Castanera R."/>
            <person name="Culley D."/>
            <person name="Daum C."/>
            <person name="Ezra D."/>
            <person name="Gonzalez J."/>
            <person name="Henrissat B."/>
            <person name="Kuo A."/>
            <person name="Liang C."/>
            <person name="Lipzen A."/>
            <person name="Lutzoni F."/>
            <person name="Magnuson J."/>
            <person name="Mondo S."/>
            <person name="Nolan M."/>
            <person name="Ohm R."/>
            <person name="Pangilinan J."/>
            <person name="Park H.-J."/>
            <person name="Ramirez L."/>
            <person name="Alfaro M."/>
            <person name="Sun H."/>
            <person name="Tritt A."/>
            <person name="Yoshinaga Y."/>
            <person name="Zwiers L.-H."/>
            <person name="Turgeon B."/>
            <person name="Goodwin S."/>
            <person name="Spatafora J."/>
            <person name="Crous P."/>
            <person name="Grigoriev I."/>
        </authorList>
    </citation>
    <scope>NUCLEOTIDE SEQUENCE [LARGE SCALE GENOMIC DNA]</scope>
    <source>
        <strain evidence="10">CBS 304.66</strain>
    </source>
</reference>
<dbReference type="GO" id="GO:0008270">
    <property type="term" value="F:zinc ion binding"/>
    <property type="evidence" value="ECO:0007669"/>
    <property type="project" value="UniProtKB-KW"/>
</dbReference>
<dbReference type="GO" id="GO:0005681">
    <property type="term" value="C:spliceosomal complex"/>
    <property type="evidence" value="ECO:0007669"/>
    <property type="project" value="InterPro"/>
</dbReference>
<proteinExistence type="inferred from homology"/>
<keyword evidence="3" id="KW-0597">Phosphoprotein</keyword>
<gene>
    <name evidence="9" type="ORF">CC78DRAFT_453386</name>
</gene>
<evidence type="ECO:0000256" key="5">
    <source>
        <dbReference type="ARBA" id="ARBA00022771"/>
    </source>
</evidence>
<dbReference type="Pfam" id="PF12108">
    <property type="entry name" value="SF3a60_bindingd"/>
    <property type="match status" value="1"/>
</dbReference>
<keyword evidence="6" id="KW-0862">Zinc</keyword>
<dbReference type="InterPro" id="IPR021966">
    <property type="entry name" value="SF3a60_bindingd"/>
</dbReference>
<dbReference type="InterPro" id="IPR031774">
    <property type="entry name" value="SF3A3_dom"/>
</dbReference>
<evidence type="ECO:0000313" key="10">
    <source>
        <dbReference type="Proteomes" id="UP000800093"/>
    </source>
</evidence>
<dbReference type="Pfam" id="PF11931">
    <property type="entry name" value="SF3a60_Prp9_C"/>
    <property type="match status" value="1"/>
</dbReference>
<evidence type="ECO:0000256" key="1">
    <source>
        <dbReference type="ARBA" id="ARBA00004123"/>
    </source>
</evidence>
<dbReference type="Pfam" id="PF16837">
    <property type="entry name" value="SF3A3"/>
    <property type="match status" value="1"/>
</dbReference>
<dbReference type="PANTHER" id="PTHR12786:SF2">
    <property type="entry name" value="SPLICING FACTOR 3A SUBUNIT 3"/>
    <property type="match status" value="1"/>
</dbReference>
<dbReference type="GO" id="GO:0003723">
    <property type="term" value="F:RNA binding"/>
    <property type="evidence" value="ECO:0007669"/>
    <property type="project" value="InterPro"/>
</dbReference>
<keyword evidence="7" id="KW-0539">Nucleus</keyword>
<dbReference type="InterPro" id="IPR022755">
    <property type="entry name" value="Znf_C2H2_jaz"/>
</dbReference>
<dbReference type="InterPro" id="IPR013087">
    <property type="entry name" value="Znf_C2H2_type"/>
</dbReference>
<keyword evidence="4" id="KW-0479">Metal-binding</keyword>
<dbReference type="InterPro" id="IPR024598">
    <property type="entry name" value="SF3a60/Prp9_C"/>
</dbReference>
<dbReference type="AlphaFoldDB" id="A0A9P4TNN1"/>
<protein>
    <recommendedName>
        <fullName evidence="8">Matrin-type domain-containing protein</fullName>
    </recommendedName>
</protein>
<comment type="similarity">
    <text evidence="2">Belongs to the SF3A3 family.</text>
</comment>
<dbReference type="Pfam" id="PF12171">
    <property type="entry name" value="zf-C2H2_jaz"/>
    <property type="match status" value="1"/>
</dbReference>
<evidence type="ECO:0000256" key="6">
    <source>
        <dbReference type="ARBA" id="ARBA00022833"/>
    </source>
</evidence>
<accession>A0A9P4TNN1</accession>
<evidence type="ECO:0000256" key="4">
    <source>
        <dbReference type="ARBA" id="ARBA00022723"/>
    </source>
</evidence>
<evidence type="ECO:0000256" key="3">
    <source>
        <dbReference type="ARBA" id="ARBA00022553"/>
    </source>
</evidence>
<dbReference type="SMART" id="SM00451">
    <property type="entry name" value="ZnF_U1"/>
    <property type="match status" value="1"/>
</dbReference>
<evidence type="ECO:0000313" key="9">
    <source>
        <dbReference type="EMBL" id="KAF2269556.1"/>
    </source>
</evidence>
<dbReference type="EMBL" id="ML986582">
    <property type="protein sequence ID" value="KAF2269556.1"/>
    <property type="molecule type" value="Genomic_DNA"/>
</dbReference>
<dbReference type="InterPro" id="IPR003604">
    <property type="entry name" value="Matrin/U1-like-C_Znf_C2H2"/>
</dbReference>
<evidence type="ECO:0000259" key="8">
    <source>
        <dbReference type="PROSITE" id="PS50171"/>
    </source>
</evidence>
<feature type="domain" description="Matrin-type" evidence="8">
    <location>
        <begin position="405"/>
        <end position="436"/>
    </location>
</feature>
<keyword evidence="10" id="KW-1185">Reference proteome</keyword>
<dbReference type="SUPFAM" id="SSF57667">
    <property type="entry name" value="beta-beta-alpha zinc fingers"/>
    <property type="match status" value="1"/>
</dbReference>
<dbReference type="PROSITE" id="PS00028">
    <property type="entry name" value="ZINC_FINGER_C2H2_1"/>
    <property type="match status" value="1"/>
</dbReference>
<comment type="subcellular location">
    <subcellularLocation>
        <location evidence="1">Nucleus</location>
    </subcellularLocation>
</comment>
<dbReference type="PANTHER" id="PTHR12786">
    <property type="entry name" value="SPLICING FACTOR SF3A-RELATED"/>
    <property type="match status" value="1"/>
</dbReference>
<dbReference type="Proteomes" id="UP000800093">
    <property type="component" value="Unassembled WGS sequence"/>
</dbReference>
<comment type="caution">
    <text evidence="9">The sequence shown here is derived from an EMBL/GenBank/DDBJ whole genome shotgun (WGS) entry which is preliminary data.</text>
</comment>
<keyword evidence="5" id="KW-0863">Zinc-finger</keyword>
<dbReference type="Gene3D" id="3.30.160.60">
    <property type="entry name" value="Classic Zinc Finger"/>
    <property type="match status" value="1"/>
</dbReference>
<name>A0A9P4TNN1_9PLEO</name>
<evidence type="ECO:0000256" key="7">
    <source>
        <dbReference type="ARBA" id="ARBA00023242"/>
    </source>
</evidence>
<sequence>MKIEDQRYFHEELERLEQAIAERIIEDPKHIRDRLARDHEVSQFLEEIEARSKDLLKIYEDVDHVREEEVRSLSTGDPMELFHKEIASIKEFHRRYPNERAENLEKAFKKRTPEEQVAAAIQVEAMFTGEEGVGRFFDLTILHEQYLNLPVNQSSRRLTYLQYLDKFDSFEHIRRESKMSESYFQYLKALQDYLENFMRRTKPLENLDKIFASWDKEFEEAWEKDSIHEWQKNSTQSNGARSESPAAGEGALWCSACKKGFSKETVFEGHLKGKKHKKAVEELEKSGSASTPIMDSGSADIKRFKERAIAEREFRIKKLAAAMQTERSDTKVNVERKQGMTERERQQELEMMYSETPEATNGSKDQGDDDVGEDKIYNPLKLPLAWDGKPIPFWLYKLHGLGVEFPCEICGNFVYMGRRAFDKHFSEPRHLYGLKCLGITNTSLFREITKINEATELWDKIQADKKVEKKATENVVEMEDPEGHVMPEKVYYDLLRQGIL</sequence>